<dbReference type="EMBL" id="JAHQIW010004023">
    <property type="protein sequence ID" value="KAJ1360902.1"/>
    <property type="molecule type" value="Genomic_DNA"/>
</dbReference>
<accession>A0AAD5MLZ2</accession>
<proteinExistence type="predicted"/>
<evidence type="ECO:0000313" key="2">
    <source>
        <dbReference type="EMBL" id="KAJ1360902.1"/>
    </source>
</evidence>
<reference evidence="2" key="1">
    <citation type="submission" date="2021-06" db="EMBL/GenBank/DDBJ databases">
        <title>Parelaphostrongylus tenuis whole genome reference sequence.</title>
        <authorList>
            <person name="Garwood T.J."/>
            <person name="Larsen P.A."/>
            <person name="Fountain-Jones N.M."/>
            <person name="Garbe J.R."/>
            <person name="Macchietto M.G."/>
            <person name="Kania S.A."/>
            <person name="Gerhold R.W."/>
            <person name="Richards J.E."/>
            <person name="Wolf T.M."/>
        </authorList>
    </citation>
    <scope>NUCLEOTIDE SEQUENCE</scope>
    <source>
        <strain evidence="2">MNPRO001-30</strain>
        <tissue evidence="2">Meninges</tissue>
    </source>
</reference>
<feature type="chain" id="PRO_5042132720" evidence="1">
    <location>
        <begin position="17"/>
        <end position="99"/>
    </location>
</feature>
<gene>
    <name evidence="2" type="ORF">KIN20_020007</name>
</gene>
<evidence type="ECO:0000313" key="3">
    <source>
        <dbReference type="Proteomes" id="UP001196413"/>
    </source>
</evidence>
<dbReference type="AlphaFoldDB" id="A0AAD5MLZ2"/>
<dbReference type="Proteomes" id="UP001196413">
    <property type="component" value="Unassembled WGS sequence"/>
</dbReference>
<sequence length="99" mass="11198">MAMHCTLYFKIGLVRASLPLNLTTRKPVQGDDVEFVYIQDVLEENIILSRIHRLAPALHSCDSRMYALYKERANSFADLSDSSTLANVLQTNGSIKLQR</sequence>
<evidence type="ECO:0000256" key="1">
    <source>
        <dbReference type="SAM" id="SignalP"/>
    </source>
</evidence>
<organism evidence="2 3">
    <name type="scientific">Parelaphostrongylus tenuis</name>
    <name type="common">Meningeal worm</name>
    <dbReference type="NCBI Taxonomy" id="148309"/>
    <lineage>
        <taxon>Eukaryota</taxon>
        <taxon>Metazoa</taxon>
        <taxon>Ecdysozoa</taxon>
        <taxon>Nematoda</taxon>
        <taxon>Chromadorea</taxon>
        <taxon>Rhabditida</taxon>
        <taxon>Rhabditina</taxon>
        <taxon>Rhabditomorpha</taxon>
        <taxon>Strongyloidea</taxon>
        <taxon>Metastrongylidae</taxon>
        <taxon>Parelaphostrongylus</taxon>
    </lineage>
</organism>
<name>A0AAD5MLZ2_PARTN</name>
<feature type="signal peptide" evidence="1">
    <location>
        <begin position="1"/>
        <end position="16"/>
    </location>
</feature>
<comment type="caution">
    <text evidence="2">The sequence shown here is derived from an EMBL/GenBank/DDBJ whole genome shotgun (WGS) entry which is preliminary data.</text>
</comment>
<protein>
    <submittedName>
        <fullName evidence="2">Uncharacterized protein</fullName>
    </submittedName>
</protein>
<keyword evidence="3" id="KW-1185">Reference proteome</keyword>
<keyword evidence="1" id="KW-0732">Signal</keyword>